<dbReference type="GO" id="GO:0015627">
    <property type="term" value="C:type II protein secretion system complex"/>
    <property type="evidence" value="ECO:0007669"/>
    <property type="project" value="InterPro"/>
</dbReference>
<proteinExistence type="predicted"/>
<dbReference type="EMBL" id="MABE01000613">
    <property type="protein sequence ID" value="OUS38228.1"/>
    <property type="molecule type" value="Genomic_DNA"/>
</dbReference>
<keyword evidence="7" id="KW-0472">Membrane</keyword>
<organism evidence="9 10">
    <name type="scientific">Oleispira antarctica</name>
    <dbReference type="NCBI Taxonomy" id="188908"/>
    <lineage>
        <taxon>Bacteria</taxon>
        <taxon>Pseudomonadati</taxon>
        <taxon>Pseudomonadota</taxon>
        <taxon>Gammaproteobacteria</taxon>
        <taxon>Oceanospirillales</taxon>
        <taxon>Oceanospirillaceae</taxon>
        <taxon>Oleispira</taxon>
    </lineage>
</organism>
<comment type="subcellular location">
    <subcellularLocation>
        <location evidence="1">Cell inner membrane</location>
        <topology evidence="1">Single-pass membrane protein</topology>
    </subcellularLocation>
</comment>
<dbReference type="InterPro" id="IPR022346">
    <property type="entry name" value="T2SS_GspH"/>
</dbReference>
<feature type="domain" description="General secretion pathway GspH" evidence="8">
    <location>
        <begin position="22"/>
        <end position="131"/>
    </location>
</feature>
<keyword evidence="5" id="KW-0812">Transmembrane</keyword>
<evidence type="ECO:0000313" key="10">
    <source>
        <dbReference type="Proteomes" id="UP000227088"/>
    </source>
</evidence>
<name>A0A1Y5HLR7_OLEAN</name>
<keyword evidence="2" id="KW-1003">Cell membrane</keyword>
<evidence type="ECO:0000259" key="8">
    <source>
        <dbReference type="Pfam" id="PF12019"/>
    </source>
</evidence>
<gene>
    <name evidence="9" type="ORF">A9R00_10695</name>
</gene>
<accession>A0A1Y5HLR7</accession>
<protein>
    <recommendedName>
        <fullName evidence="8">General secretion pathway GspH domain-containing protein</fullName>
    </recommendedName>
</protein>
<dbReference type="AlphaFoldDB" id="A0A1Y5HLR7"/>
<reference evidence="10" key="1">
    <citation type="journal article" date="2017" name="Proc. Natl. Acad. Sci. U.S.A.">
        <title>Simulation of Deepwater Horizon oil plume reveals substrate specialization within a complex community of hydrocarbon degraders.</title>
        <authorList>
            <person name="Hu P."/>
            <person name="Dubinsky E.A."/>
            <person name="Probst A.J."/>
            <person name="Wang J."/>
            <person name="Sieber C.M.K."/>
            <person name="Tom L.M."/>
            <person name="Gardinali P."/>
            <person name="Banfield J.F."/>
            <person name="Atlas R.M."/>
            <person name="Andersen G.L."/>
        </authorList>
    </citation>
    <scope>NUCLEOTIDE SEQUENCE [LARGE SCALE GENOMIC DNA]</scope>
</reference>
<sequence length="159" mass="17887">MIIGQATIHSMSTSKYWIEPKRIFSAIQEARTIAVTNNQHAVLCPSSDGHKCIKDWQLPLIMFIDANNNKQRDINENIIQTITPYPGIERSIEYPRSQINFNGQGQINGYTGTLKYCSKYNTKGIVLSRIGRIRYALILGDDDLPSTSPNNPIICSNKS</sequence>
<dbReference type="Gene3D" id="3.55.40.10">
    <property type="entry name" value="minor pseudopilin epsh domain"/>
    <property type="match status" value="1"/>
</dbReference>
<evidence type="ECO:0000256" key="3">
    <source>
        <dbReference type="ARBA" id="ARBA00022481"/>
    </source>
</evidence>
<dbReference type="GO" id="GO:0015628">
    <property type="term" value="P:protein secretion by the type II secretion system"/>
    <property type="evidence" value="ECO:0007669"/>
    <property type="project" value="InterPro"/>
</dbReference>
<evidence type="ECO:0000256" key="5">
    <source>
        <dbReference type="ARBA" id="ARBA00022692"/>
    </source>
</evidence>
<evidence type="ECO:0000256" key="4">
    <source>
        <dbReference type="ARBA" id="ARBA00022519"/>
    </source>
</evidence>
<keyword evidence="4" id="KW-0997">Cell inner membrane</keyword>
<dbReference type="GO" id="GO:0005886">
    <property type="term" value="C:plasma membrane"/>
    <property type="evidence" value="ECO:0007669"/>
    <property type="project" value="UniProtKB-SubCell"/>
</dbReference>
<comment type="caution">
    <text evidence="9">The sequence shown here is derived from an EMBL/GenBank/DDBJ whole genome shotgun (WGS) entry which is preliminary data.</text>
</comment>
<evidence type="ECO:0000313" key="9">
    <source>
        <dbReference type="EMBL" id="OUS38228.1"/>
    </source>
</evidence>
<dbReference type="Proteomes" id="UP000227088">
    <property type="component" value="Unassembled WGS sequence"/>
</dbReference>
<keyword evidence="3" id="KW-0488">Methylation</keyword>
<evidence type="ECO:0000256" key="1">
    <source>
        <dbReference type="ARBA" id="ARBA00004377"/>
    </source>
</evidence>
<evidence type="ECO:0000256" key="2">
    <source>
        <dbReference type="ARBA" id="ARBA00022475"/>
    </source>
</evidence>
<evidence type="ECO:0000256" key="7">
    <source>
        <dbReference type="ARBA" id="ARBA00023136"/>
    </source>
</evidence>
<evidence type="ECO:0000256" key="6">
    <source>
        <dbReference type="ARBA" id="ARBA00022989"/>
    </source>
</evidence>
<dbReference type="Pfam" id="PF12019">
    <property type="entry name" value="GspH"/>
    <property type="match status" value="1"/>
</dbReference>
<keyword evidence="6" id="KW-1133">Transmembrane helix</keyword>